<proteinExistence type="predicted"/>
<dbReference type="SUPFAM" id="SSF81923">
    <property type="entry name" value="Double Clp-N motif"/>
    <property type="match status" value="1"/>
</dbReference>
<keyword evidence="3" id="KW-0645">Protease</keyword>
<evidence type="ECO:0000259" key="2">
    <source>
        <dbReference type="PROSITE" id="PS51903"/>
    </source>
</evidence>
<reference evidence="3 4" key="1">
    <citation type="submission" date="2024-09" db="EMBL/GenBank/DDBJ databases">
        <authorList>
            <person name="Sun Q."/>
            <person name="Mori K."/>
        </authorList>
    </citation>
    <scope>NUCLEOTIDE SEQUENCE [LARGE SCALE GENOMIC DNA]</scope>
    <source>
        <strain evidence="3 4">JCM 13519</strain>
    </source>
</reference>
<keyword evidence="4" id="KW-1185">Reference proteome</keyword>
<comment type="caution">
    <text evidence="3">The sequence shown here is derived from an EMBL/GenBank/DDBJ whole genome shotgun (WGS) entry which is preliminary data.</text>
</comment>
<protein>
    <submittedName>
        <fullName evidence="3">Clp protease N-terminal domain-containing protein</fullName>
    </submittedName>
</protein>
<dbReference type="Gene3D" id="1.10.1780.10">
    <property type="entry name" value="Clp, N-terminal domain"/>
    <property type="match status" value="1"/>
</dbReference>
<dbReference type="PROSITE" id="PS51903">
    <property type="entry name" value="CLP_R"/>
    <property type="match status" value="1"/>
</dbReference>
<dbReference type="InterPro" id="IPR036628">
    <property type="entry name" value="Clp_N_dom_sf"/>
</dbReference>
<evidence type="ECO:0000313" key="3">
    <source>
        <dbReference type="EMBL" id="MFB9713958.1"/>
    </source>
</evidence>
<evidence type="ECO:0000313" key="4">
    <source>
        <dbReference type="Proteomes" id="UP001589536"/>
    </source>
</evidence>
<name>A0ABV5UP99_9MICC</name>
<dbReference type="GO" id="GO:0008233">
    <property type="term" value="F:peptidase activity"/>
    <property type="evidence" value="ECO:0007669"/>
    <property type="project" value="UniProtKB-KW"/>
</dbReference>
<dbReference type="Proteomes" id="UP001589536">
    <property type="component" value="Unassembled WGS sequence"/>
</dbReference>
<accession>A0ABV5UP99</accession>
<organism evidence="3 4">
    <name type="scientific">Arthrobacter methylotrophus</name>
    <dbReference type="NCBI Taxonomy" id="121291"/>
    <lineage>
        <taxon>Bacteria</taxon>
        <taxon>Bacillati</taxon>
        <taxon>Actinomycetota</taxon>
        <taxon>Actinomycetes</taxon>
        <taxon>Micrococcales</taxon>
        <taxon>Micrococcaceae</taxon>
        <taxon>Arthrobacter</taxon>
    </lineage>
</organism>
<keyword evidence="1" id="KW-0677">Repeat</keyword>
<dbReference type="GO" id="GO:0006508">
    <property type="term" value="P:proteolysis"/>
    <property type="evidence" value="ECO:0007669"/>
    <property type="project" value="UniProtKB-KW"/>
</dbReference>
<evidence type="ECO:0000256" key="1">
    <source>
        <dbReference type="PROSITE-ProRule" id="PRU01251"/>
    </source>
</evidence>
<sequence length="162" mass="17120">MFERFTDSARRTVVLAQEEARMLNHDFVGTEHLLLALTGDKGPAGQALTGHDVTRDAARGHIVELIGEGFAPVPGHIPFLPASRLVLQNALRSALGYGVNYINPGHILHALLAGDTSTVPVAHESITACGATLEAINQSLTELMTAPDAPEAGPEPRFVLSA</sequence>
<gene>
    <name evidence="3" type="ORF">ACFFPI_07290</name>
</gene>
<feature type="domain" description="Clp R" evidence="2">
    <location>
        <begin position="2"/>
        <end position="146"/>
    </location>
</feature>
<dbReference type="InterPro" id="IPR004176">
    <property type="entry name" value="Clp_R_N"/>
</dbReference>
<dbReference type="Pfam" id="PF02861">
    <property type="entry name" value="Clp_N"/>
    <property type="match status" value="1"/>
</dbReference>
<dbReference type="RefSeq" id="WP_376953951.1">
    <property type="nucleotide sequence ID" value="NZ_JBHMBH010000019.1"/>
</dbReference>
<keyword evidence="3" id="KW-0378">Hydrolase</keyword>
<dbReference type="EMBL" id="JBHMBH010000019">
    <property type="protein sequence ID" value="MFB9713958.1"/>
    <property type="molecule type" value="Genomic_DNA"/>
</dbReference>